<gene>
    <name evidence="4" type="ORF">MEBOL_006967</name>
</gene>
<dbReference type="Gene3D" id="1.20.1050.10">
    <property type="match status" value="1"/>
</dbReference>
<dbReference type="Proteomes" id="UP000217289">
    <property type="component" value="Chromosome"/>
</dbReference>
<dbReference type="SFLD" id="SFLDG00358">
    <property type="entry name" value="Main_(cytGST)"/>
    <property type="match status" value="1"/>
</dbReference>
<dbReference type="CDD" id="cd03056">
    <property type="entry name" value="GST_N_4"/>
    <property type="match status" value="1"/>
</dbReference>
<keyword evidence="4" id="KW-0808">Transferase</keyword>
<dbReference type="SFLD" id="SFLDG01151">
    <property type="entry name" value="Main.2:_Nu-like"/>
    <property type="match status" value="1"/>
</dbReference>
<dbReference type="InterPro" id="IPR036282">
    <property type="entry name" value="Glutathione-S-Trfase_C_sf"/>
</dbReference>
<dbReference type="Pfam" id="PF00043">
    <property type="entry name" value="GST_C"/>
    <property type="match status" value="1"/>
</dbReference>
<dbReference type="PANTHER" id="PTHR44051:SF2">
    <property type="entry name" value="HYPOTHETICAL GLUTATHIONE S-TRANSFERASE LIKE PROTEIN"/>
    <property type="match status" value="1"/>
</dbReference>
<protein>
    <submittedName>
        <fullName evidence="4">Glutathione S-transferase</fullName>
    </submittedName>
</protein>
<dbReference type="InterPro" id="IPR040079">
    <property type="entry name" value="Glutathione_S-Trfase"/>
</dbReference>
<dbReference type="PANTHER" id="PTHR44051">
    <property type="entry name" value="GLUTATHIONE S-TRANSFERASE-RELATED"/>
    <property type="match status" value="1"/>
</dbReference>
<dbReference type="InterPro" id="IPR004046">
    <property type="entry name" value="GST_C"/>
</dbReference>
<dbReference type="SUPFAM" id="SSF47616">
    <property type="entry name" value="GST C-terminal domain-like"/>
    <property type="match status" value="1"/>
</dbReference>
<dbReference type="InterPro" id="IPR004045">
    <property type="entry name" value="Glutathione_S-Trfase_N"/>
</dbReference>
<feature type="domain" description="GST N-terminal" evidence="2">
    <location>
        <begin position="4"/>
        <end position="86"/>
    </location>
</feature>
<name>A0A250INZ3_9BACT</name>
<organism evidence="4 5">
    <name type="scientific">Melittangium boletus DSM 14713</name>
    <dbReference type="NCBI Taxonomy" id="1294270"/>
    <lineage>
        <taxon>Bacteria</taxon>
        <taxon>Pseudomonadati</taxon>
        <taxon>Myxococcota</taxon>
        <taxon>Myxococcia</taxon>
        <taxon>Myxococcales</taxon>
        <taxon>Cystobacterineae</taxon>
        <taxon>Archangiaceae</taxon>
        <taxon>Melittangium</taxon>
    </lineage>
</organism>
<dbReference type="Pfam" id="PF02798">
    <property type="entry name" value="GST_N"/>
    <property type="match status" value="1"/>
</dbReference>
<comment type="similarity">
    <text evidence="1">Belongs to the GST superfamily.</text>
</comment>
<reference evidence="4 5" key="1">
    <citation type="submission" date="2017-06" db="EMBL/GenBank/DDBJ databases">
        <authorList>
            <person name="Kim H.J."/>
            <person name="Triplett B.A."/>
        </authorList>
    </citation>
    <scope>NUCLEOTIDE SEQUENCE [LARGE SCALE GENOMIC DNA]</scope>
    <source>
        <strain evidence="4 5">DSM 14713</strain>
    </source>
</reference>
<dbReference type="SFLD" id="SFLDS00019">
    <property type="entry name" value="Glutathione_Transferase_(cytos"/>
    <property type="match status" value="1"/>
</dbReference>
<dbReference type="PROSITE" id="PS50404">
    <property type="entry name" value="GST_NTER"/>
    <property type="match status" value="1"/>
</dbReference>
<evidence type="ECO:0000259" key="2">
    <source>
        <dbReference type="PROSITE" id="PS50404"/>
    </source>
</evidence>
<dbReference type="GO" id="GO:0016740">
    <property type="term" value="F:transferase activity"/>
    <property type="evidence" value="ECO:0007669"/>
    <property type="project" value="UniProtKB-KW"/>
</dbReference>
<dbReference type="PROSITE" id="PS50405">
    <property type="entry name" value="GST_CTER"/>
    <property type="match status" value="1"/>
</dbReference>
<feature type="domain" description="GST C-terminal" evidence="3">
    <location>
        <begin position="88"/>
        <end position="211"/>
    </location>
</feature>
<dbReference type="SUPFAM" id="SSF52833">
    <property type="entry name" value="Thioredoxin-like"/>
    <property type="match status" value="1"/>
</dbReference>
<evidence type="ECO:0000313" key="5">
    <source>
        <dbReference type="Proteomes" id="UP000217289"/>
    </source>
</evidence>
<dbReference type="Gene3D" id="3.40.30.10">
    <property type="entry name" value="Glutaredoxin"/>
    <property type="match status" value="1"/>
</dbReference>
<proteinExistence type="inferred from homology"/>
<dbReference type="InterPro" id="IPR036249">
    <property type="entry name" value="Thioredoxin-like_sf"/>
</dbReference>
<keyword evidence="5" id="KW-1185">Reference proteome</keyword>
<dbReference type="KEGG" id="mbd:MEBOL_006967"/>
<accession>A0A250INZ3</accession>
<evidence type="ECO:0000256" key="1">
    <source>
        <dbReference type="RuleBase" id="RU003494"/>
    </source>
</evidence>
<sequence length="211" mass="24316">MPAPMIKLYQFHPSGNCYKVRLLLHQLSIPFETQEVDLTAGEARTAEFKAKNPIAKTPTVELEPGVFLAESNAILWYFAEGTPFIPSDKLERARMLQWMFFEQYSHEPYVAVARAWLTFFGIPPGKERELEERIQKGYVALDVMEGELTKRPFFAGEHYSLADIALYAYTHVAEEGRFDLGRYPAIRAWFERVRAQPRHLRITDSTILKSG</sequence>
<dbReference type="InterPro" id="IPR010987">
    <property type="entry name" value="Glutathione-S-Trfase_C-like"/>
</dbReference>
<evidence type="ECO:0000259" key="3">
    <source>
        <dbReference type="PROSITE" id="PS50405"/>
    </source>
</evidence>
<evidence type="ECO:0000313" key="4">
    <source>
        <dbReference type="EMBL" id="ATB33469.1"/>
    </source>
</evidence>
<dbReference type="AlphaFoldDB" id="A0A250INZ3"/>
<dbReference type="EMBL" id="CP022163">
    <property type="protein sequence ID" value="ATB33469.1"/>
    <property type="molecule type" value="Genomic_DNA"/>
</dbReference>